<dbReference type="SUPFAM" id="SSF53850">
    <property type="entry name" value="Periplasmic binding protein-like II"/>
    <property type="match status" value="1"/>
</dbReference>
<evidence type="ECO:0000256" key="1">
    <source>
        <dbReference type="SAM" id="SignalP"/>
    </source>
</evidence>
<feature type="domain" description="SsuA/THI5-like" evidence="2">
    <location>
        <begin position="62"/>
        <end position="257"/>
    </location>
</feature>
<gene>
    <name evidence="3" type="ordered locus">Sulac_2323</name>
</gene>
<evidence type="ECO:0000313" key="3">
    <source>
        <dbReference type="EMBL" id="AEW05791.1"/>
    </source>
</evidence>
<sequence length="335" mass="36093">MPSFFAPYRLSFYGASLVGTALLLSACGSSSSPAASAAPAKVAVSQVTNWFAEPEQGGQWDAQLHGLYAKEGLAMTTLQGGPQVSAIPLVAAGKDTFGMANADQILLARQEGVPIVAILAVFQTDPQVLIWHHGAVQNGFAGMSNRPVYVSAGSDYWTYIVDKYHLTHDLQEEYNGTLTGFIHTPNAVIQGYLTEEPYTLAHEGVAIDDELVADSGFNPYANVLFTTQSEIKNHPTVVKEFVAASIAGWKQYFSSPASTDSYMKQYSPDLSPAGMLYAVSHEKGLIEGGDAATHGIGWMSARRWQQLDQQMVQMGLIKPGVSYQSAYTNAFLPKP</sequence>
<reference evidence="4" key="1">
    <citation type="submission" date="2011-12" db="EMBL/GenBank/DDBJ databases">
        <title>The complete genome of chromosome of Sulfobacillus acidophilus DSM 10332.</title>
        <authorList>
            <person name="Lucas S."/>
            <person name="Han J."/>
            <person name="Lapidus A."/>
            <person name="Bruce D."/>
            <person name="Goodwin L."/>
            <person name="Pitluck S."/>
            <person name="Peters L."/>
            <person name="Kyrpides N."/>
            <person name="Mavromatis K."/>
            <person name="Ivanova N."/>
            <person name="Mikhailova N."/>
            <person name="Chertkov O."/>
            <person name="Saunders E."/>
            <person name="Detter J.C."/>
            <person name="Tapia R."/>
            <person name="Han C."/>
            <person name="Land M."/>
            <person name="Hauser L."/>
            <person name="Markowitz V."/>
            <person name="Cheng J.-F."/>
            <person name="Hugenholtz P."/>
            <person name="Woyke T."/>
            <person name="Wu D."/>
            <person name="Pukall R."/>
            <person name="Gehrich-Schroeter G."/>
            <person name="Schneider S."/>
            <person name="Klenk H.-P."/>
            <person name="Eisen J.A."/>
        </authorList>
    </citation>
    <scope>NUCLEOTIDE SEQUENCE [LARGE SCALE GENOMIC DNA]</scope>
    <source>
        <strain evidence="4">ATCC 700253 / DSM 10332 / NAL</strain>
    </source>
</reference>
<reference evidence="3 4" key="2">
    <citation type="journal article" date="2012" name="Stand. Genomic Sci.">
        <title>Complete genome sequence of the moderately thermophilic mineral-sulfide-oxidizing firmicute Sulfobacillus acidophilus type strain (NAL(T)).</title>
        <authorList>
            <person name="Anderson I."/>
            <person name="Chertkov O."/>
            <person name="Chen A."/>
            <person name="Saunders E."/>
            <person name="Lapidus A."/>
            <person name="Nolan M."/>
            <person name="Lucas S."/>
            <person name="Hammon N."/>
            <person name="Deshpande S."/>
            <person name="Cheng J.F."/>
            <person name="Han C."/>
            <person name="Tapia R."/>
            <person name="Goodwin L.A."/>
            <person name="Pitluck S."/>
            <person name="Liolios K."/>
            <person name="Pagani I."/>
            <person name="Ivanova N."/>
            <person name="Mikhailova N."/>
            <person name="Pati A."/>
            <person name="Palaniappan K."/>
            <person name="Land M."/>
            <person name="Pan C."/>
            <person name="Rohde M."/>
            <person name="Pukall R."/>
            <person name="Goker M."/>
            <person name="Detter J.C."/>
            <person name="Woyke T."/>
            <person name="Bristow J."/>
            <person name="Eisen J.A."/>
            <person name="Markowitz V."/>
            <person name="Hugenholtz P."/>
            <person name="Kyrpides N.C."/>
            <person name="Klenk H.P."/>
            <person name="Mavromatis K."/>
        </authorList>
    </citation>
    <scope>NUCLEOTIDE SEQUENCE [LARGE SCALE GENOMIC DNA]</scope>
    <source>
        <strain evidence="4">ATCC 700253 / DSM 10332 / NAL</strain>
    </source>
</reference>
<dbReference type="HOGENOM" id="CLU_028871_1_4_9"/>
<dbReference type="InterPro" id="IPR027939">
    <property type="entry name" value="NMT1/THI5"/>
</dbReference>
<dbReference type="KEGG" id="sap:Sulac_2323"/>
<evidence type="ECO:0000313" key="4">
    <source>
        <dbReference type="Proteomes" id="UP000005439"/>
    </source>
</evidence>
<feature type="signal peptide" evidence="1">
    <location>
        <begin position="1"/>
        <end position="37"/>
    </location>
</feature>
<keyword evidence="1" id="KW-0732">Signal</keyword>
<dbReference type="PANTHER" id="PTHR31528:SF3">
    <property type="entry name" value="THIAMINE BIOSYNTHESIS PROTEIN HI_0357-RELATED"/>
    <property type="match status" value="1"/>
</dbReference>
<dbReference type="PATRIC" id="fig|679936.5.peg.2407"/>
<dbReference type="Pfam" id="PF09084">
    <property type="entry name" value="NMT1"/>
    <property type="match status" value="1"/>
</dbReference>
<evidence type="ECO:0000259" key="2">
    <source>
        <dbReference type="Pfam" id="PF09084"/>
    </source>
</evidence>
<dbReference type="AlphaFoldDB" id="G8TUR7"/>
<organism evidence="3 4">
    <name type="scientific">Sulfobacillus acidophilus (strain ATCC 700253 / DSM 10332 / NAL)</name>
    <dbReference type="NCBI Taxonomy" id="679936"/>
    <lineage>
        <taxon>Bacteria</taxon>
        <taxon>Bacillati</taxon>
        <taxon>Bacillota</taxon>
        <taxon>Clostridia</taxon>
        <taxon>Eubacteriales</taxon>
        <taxon>Clostridiales Family XVII. Incertae Sedis</taxon>
        <taxon>Sulfobacillus</taxon>
    </lineage>
</organism>
<dbReference type="Gene3D" id="3.40.190.10">
    <property type="entry name" value="Periplasmic binding protein-like II"/>
    <property type="match status" value="2"/>
</dbReference>
<dbReference type="Proteomes" id="UP000005439">
    <property type="component" value="Chromosome"/>
</dbReference>
<dbReference type="InterPro" id="IPR015168">
    <property type="entry name" value="SsuA/THI5"/>
</dbReference>
<keyword evidence="4" id="KW-1185">Reference proteome</keyword>
<dbReference type="EMBL" id="CP003179">
    <property type="protein sequence ID" value="AEW05791.1"/>
    <property type="molecule type" value="Genomic_DNA"/>
</dbReference>
<dbReference type="GO" id="GO:0009228">
    <property type="term" value="P:thiamine biosynthetic process"/>
    <property type="evidence" value="ECO:0007669"/>
    <property type="project" value="InterPro"/>
</dbReference>
<dbReference type="PANTHER" id="PTHR31528">
    <property type="entry name" value="4-AMINO-5-HYDROXYMETHYL-2-METHYLPYRIMIDINE PHOSPHATE SYNTHASE THI11-RELATED"/>
    <property type="match status" value="1"/>
</dbReference>
<protein>
    <submittedName>
        <fullName evidence="3">NMT1/THI5 like domain protein</fullName>
    </submittedName>
</protein>
<proteinExistence type="predicted"/>
<dbReference type="STRING" id="679936.Sulac_2323"/>
<name>G8TUR7_SULAD</name>
<accession>G8TUR7</accession>
<feature type="chain" id="PRO_5003518137" evidence="1">
    <location>
        <begin position="38"/>
        <end position="335"/>
    </location>
</feature>